<reference evidence="1" key="1">
    <citation type="submission" date="2022-09" db="EMBL/GenBank/DDBJ databases">
        <title>Intensive care unit water sources are persistently colonized with multi-drug resistant bacteria and are the site of extensive horizontal gene transfer of antibiotic resistance genes.</title>
        <authorList>
            <person name="Diorio-Toth L."/>
        </authorList>
    </citation>
    <scope>NUCLEOTIDE SEQUENCE</scope>
    <source>
        <strain evidence="1">GD03920</strain>
    </source>
</reference>
<dbReference type="PANTHER" id="PTHR31210:SF43">
    <property type="entry name" value="STORAGE PROTEIN-RELATED"/>
    <property type="match status" value="1"/>
</dbReference>
<evidence type="ECO:0000313" key="1">
    <source>
        <dbReference type="EMBL" id="MDH0970466.1"/>
    </source>
</evidence>
<name>A0AA42MWZ4_ACIJO</name>
<comment type="caution">
    <text evidence="1">The sequence shown here is derived from an EMBL/GenBank/DDBJ whole genome shotgun (WGS) entry which is preliminary data.</text>
</comment>
<dbReference type="PANTHER" id="PTHR31210">
    <property type="entry name" value="OS06G0731900 PROTEIN"/>
    <property type="match status" value="1"/>
</dbReference>
<protein>
    <submittedName>
        <fullName evidence="1">DUF707 domain-containing protein</fullName>
    </submittedName>
</protein>
<accession>A0AA42MWZ4</accession>
<organism evidence="1 2">
    <name type="scientific">Acinetobacter johnsonii</name>
    <dbReference type="NCBI Taxonomy" id="40214"/>
    <lineage>
        <taxon>Bacteria</taxon>
        <taxon>Pseudomonadati</taxon>
        <taxon>Pseudomonadota</taxon>
        <taxon>Gammaproteobacteria</taxon>
        <taxon>Moraxellales</taxon>
        <taxon>Moraxellaceae</taxon>
        <taxon>Acinetobacter</taxon>
    </lineage>
</organism>
<dbReference type="RefSeq" id="WP_279670820.1">
    <property type="nucleotide sequence ID" value="NZ_JAOCBE010000001.1"/>
</dbReference>
<dbReference type="AlphaFoldDB" id="A0AA42MWZ4"/>
<dbReference type="Pfam" id="PF05212">
    <property type="entry name" value="DUF707"/>
    <property type="match status" value="2"/>
</dbReference>
<dbReference type="EMBL" id="JAOCBE010000001">
    <property type="protein sequence ID" value="MDH0970466.1"/>
    <property type="molecule type" value="Genomic_DNA"/>
</dbReference>
<sequence>MKNLVVVRCGDGSLHPEWILDDLNFDIILSYFGKDINYDLSKIKYVHYFKGSKWEGLYNFFLNYPEIWNSYDYIWLPDDDLSMTSQTINSFFDLVYQYEFSLSQPALTHNSYYSHAILLQIKGVSYRETNFVEVMAPCFSKNSLIKCWKTFSENKSGWGLDLYWPKILENKKIGVIDNVPIFHTRPVGIAGHGTDAKNQISPKQEYINLCRKYGLQMRQGCYGVFTQENKYITKKQDILNILVGGCSPVRLQEKKAFNRLYDEAMWPDKVL</sequence>
<dbReference type="InterPro" id="IPR007877">
    <property type="entry name" value="DUF707"/>
</dbReference>
<dbReference type="Proteomes" id="UP001159915">
    <property type="component" value="Unassembled WGS sequence"/>
</dbReference>
<evidence type="ECO:0000313" key="2">
    <source>
        <dbReference type="Proteomes" id="UP001159915"/>
    </source>
</evidence>
<proteinExistence type="predicted"/>
<gene>
    <name evidence="1" type="ORF">N5C10_14875</name>
</gene>